<name>A0A5B0SFU4_PUCGR</name>
<dbReference type="Proteomes" id="UP000325313">
    <property type="component" value="Unassembled WGS sequence"/>
</dbReference>
<evidence type="ECO:0000313" key="2">
    <source>
        <dbReference type="EMBL" id="KAA1132368.1"/>
    </source>
</evidence>
<sequence length="75" mass="7544">MEDSLDFLEDVIVLPVVAGASVVLGGVTPCGSGFCARCELAVFASSGYSFVAPGALPWLAACFPGLGSLISYDVG</sequence>
<evidence type="ECO:0000313" key="3">
    <source>
        <dbReference type="EMBL" id="KAA1136851.1"/>
    </source>
</evidence>
<dbReference type="EMBL" id="VDEP01000019">
    <property type="protein sequence ID" value="KAA1136851.1"/>
    <property type="molecule type" value="Genomic_DNA"/>
</dbReference>
<organism evidence="3 4">
    <name type="scientific">Puccinia graminis f. sp. tritici</name>
    <dbReference type="NCBI Taxonomy" id="56615"/>
    <lineage>
        <taxon>Eukaryota</taxon>
        <taxon>Fungi</taxon>
        <taxon>Dikarya</taxon>
        <taxon>Basidiomycota</taxon>
        <taxon>Pucciniomycotina</taxon>
        <taxon>Pucciniomycetes</taxon>
        <taxon>Pucciniales</taxon>
        <taxon>Pucciniaceae</taxon>
        <taxon>Puccinia</taxon>
    </lineage>
</organism>
<comment type="caution">
    <text evidence="3">The sequence shown here is derived from an EMBL/GenBank/DDBJ whole genome shotgun (WGS) entry which is preliminary data.</text>
</comment>
<gene>
    <name evidence="3" type="ORF">PGTUg99_003572</name>
    <name evidence="2" type="ORF">PGTUg99_011194</name>
</gene>
<keyword evidence="1" id="KW-0812">Transmembrane</keyword>
<feature type="transmembrane region" description="Helical" evidence="1">
    <location>
        <begin position="48"/>
        <end position="72"/>
    </location>
</feature>
<feature type="transmembrane region" description="Helical" evidence="1">
    <location>
        <begin position="12"/>
        <end position="36"/>
    </location>
</feature>
<evidence type="ECO:0000256" key="1">
    <source>
        <dbReference type="SAM" id="Phobius"/>
    </source>
</evidence>
<evidence type="ECO:0000313" key="4">
    <source>
        <dbReference type="Proteomes" id="UP000325313"/>
    </source>
</evidence>
<dbReference type="AlphaFoldDB" id="A0A5B0SFU4"/>
<keyword evidence="1" id="KW-1133">Transmembrane helix</keyword>
<accession>A0A5B0SFU4</accession>
<dbReference type="EMBL" id="VDEP01000082">
    <property type="protein sequence ID" value="KAA1132368.1"/>
    <property type="molecule type" value="Genomic_DNA"/>
</dbReference>
<protein>
    <submittedName>
        <fullName evidence="3">Uncharacterized protein</fullName>
    </submittedName>
</protein>
<proteinExistence type="predicted"/>
<keyword evidence="1" id="KW-0472">Membrane</keyword>
<reference evidence="3 4" key="1">
    <citation type="submission" date="2019-05" db="EMBL/GenBank/DDBJ databases">
        <title>Emergence of the Ug99 lineage of the wheat stem rust pathogen through somatic hybridization.</title>
        <authorList>
            <person name="Li F."/>
            <person name="Upadhyaya N.M."/>
            <person name="Sperschneider J."/>
            <person name="Matny O."/>
            <person name="Nguyen-Phuc H."/>
            <person name="Mago R."/>
            <person name="Raley C."/>
            <person name="Miller M.E."/>
            <person name="Silverstein K.A.T."/>
            <person name="Henningsen E."/>
            <person name="Hirsch C.D."/>
            <person name="Visser B."/>
            <person name="Pretorius Z.A."/>
            <person name="Steffenson B.J."/>
            <person name="Schwessinger B."/>
            <person name="Dodds P.N."/>
            <person name="Figueroa M."/>
        </authorList>
    </citation>
    <scope>NUCLEOTIDE SEQUENCE [LARGE SCALE GENOMIC DNA]</scope>
    <source>
        <strain evidence="3 4">Ug99</strain>
    </source>
</reference>